<dbReference type="InterPro" id="IPR050095">
    <property type="entry name" value="ECF_ABC_transporter_ATP-bd"/>
</dbReference>
<evidence type="ECO:0000256" key="2">
    <source>
        <dbReference type="ARBA" id="ARBA00022448"/>
    </source>
</evidence>
<evidence type="ECO:0000256" key="3">
    <source>
        <dbReference type="ARBA" id="ARBA00022741"/>
    </source>
</evidence>
<dbReference type="GO" id="GO:0043190">
    <property type="term" value="C:ATP-binding cassette (ABC) transporter complex"/>
    <property type="evidence" value="ECO:0007669"/>
    <property type="project" value="TreeGrafter"/>
</dbReference>
<protein>
    <submittedName>
        <fullName evidence="6">Putative aBC transporter ATP-binding subunit</fullName>
    </submittedName>
</protein>
<evidence type="ECO:0000256" key="4">
    <source>
        <dbReference type="ARBA" id="ARBA00022840"/>
    </source>
</evidence>
<dbReference type="GO" id="GO:0042626">
    <property type="term" value="F:ATPase-coupled transmembrane transporter activity"/>
    <property type="evidence" value="ECO:0007669"/>
    <property type="project" value="TreeGrafter"/>
</dbReference>
<evidence type="ECO:0000313" key="6">
    <source>
        <dbReference type="EMBL" id="EUA33421.1"/>
    </source>
</evidence>
<comment type="similarity">
    <text evidence="1">Belongs to the ABC transporter superfamily.</text>
</comment>
<keyword evidence="2" id="KW-0813">Transport</keyword>
<dbReference type="Pfam" id="PF00005">
    <property type="entry name" value="ABC_tran"/>
    <property type="match status" value="1"/>
</dbReference>
<gene>
    <name evidence="6" type="ORF">I553_7832</name>
</gene>
<dbReference type="GO" id="GO:0005524">
    <property type="term" value="F:ATP binding"/>
    <property type="evidence" value="ECO:0007669"/>
    <property type="project" value="UniProtKB-KW"/>
</dbReference>
<keyword evidence="4 6" id="KW-0067">ATP-binding</keyword>
<dbReference type="Gene3D" id="3.40.50.300">
    <property type="entry name" value="P-loop containing nucleotide triphosphate hydrolases"/>
    <property type="match status" value="1"/>
</dbReference>
<dbReference type="EMBL" id="JAOB01000047">
    <property type="protein sequence ID" value="EUA33421.1"/>
    <property type="molecule type" value="Genomic_DNA"/>
</dbReference>
<dbReference type="SUPFAM" id="SSF52540">
    <property type="entry name" value="P-loop containing nucleoside triphosphate hydrolases"/>
    <property type="match status" value="1"/>
</dbReference>
<dbReference type="PANTHER" id="PTHR43553">
    <property type="entry name" value="HEAVY METAL TRANSPORTER"/>
    <property type="match status" value="1"/>
</dbReference>
<dbReference type="AlphaFoldDB" id="X8AQL1"/>
<evidence type="ECO:0000256" key="1">
    <source>
        <dbReference type="ARBA" id="ARBA00005417"/>
    </source>
</evidence>
<reference evidence="6" key="1">
    <citation type="submission" date="2014-01" db="EMBL/GenBank/DDBJ databases">
        <authorList>
            <person name="Brown-Elliot B."/>
            <person name="Wallace R."/>
            <person name="Lenaerts A."/>
            <person name="Ordway D."/>
            <person name="DeGroote M.A."/>
            <person name="Parker T."/>
            <person name="Sizemore C."/>
            <person name="Tallon L.J."/>
            <person name="Sadzewicz L.K."/>
            <person name="Sengamalay N."/>
            <person name="Fraser C.M."/>
            <person name="Hine E."/>
            <person name="Shefchek K.A."/>
            <person name="Das S.P."/>
            <person name="Tettelin H."/>
        </authorList>
    </citation>
    <scope>NUCLEOTIDE SEQUENCE [LARGE SCALE GENOMIC DNA]</scope>
    <source>
        <strain evidence="6">4042</strain>
    </source>
</reference>
<accession>X8AQL1</accession>
<dbReference type="PATRIC" id="fig|1299334.3.peg.5209"/>
<name>X8AQL1_MYCXE</name>
<sequence length="146" mass="15182">MQVGVGEHIAVTGANGSGKTTLMLILAGREPTSGTVERPGAVGLGRIGGTAVVMQHPESQVLGSRVADDVVWGLPAGATTDVSQLLSEVGLDGLAERDTGSLSGVSCSGWRWRRRWHASPRYLSPTKSPVWSTIGAATPCWAFFPG</sequence>
<feature type="domain" description="ABC transporter" evidence="5">
    <location>
        <begin position="2"/>
        <end position="104"/>
    </location>
</feature>
<comment type="caution">
    <text evidence="6">The sequence shown here is derived from an EMBL/GenBank/DDBJ whole genome shotgun (WGS) entry which is preliminary data.</text>
</comment>
<evidence type="ECO:0000259" key="5">
    <source>
        <dbReference type="Pfam" id="PF00005"/>
    </source>
</evidence>
<proteinExistence type="inferred from homology"/>
<organism evidence="6">
    <name type="scientific">Mycobacterium xenopi 4042</name>
    <dbReference type="NCBI Taxonomy" id="1299334"/>
    <lineage>
        <taxon>Bacteria</taxon>
        <taxon>Bacillati</taxon>
        <taxon>Actinomycetota</taxon>
        <taxon>Actinomycetes</taxon>
        <taxon>Mycobacteriales</taxon>
        <taxon>Mycobacteriaceae</taxon>
        <taxon>Mycobacterium</taxon>
    </lineage>
</organism>
<dbReference type="InterPro" id="IPR027417">
    <property type="entry name" value="P-loop_NTPase"/>
</dbReference>
<dbReference type="GO" id="GO:0016887">
    <property type="term" value="F:ATP hydrolysis activity"/>
    <property type="evidence" value="ECO:0007669"/>
    <property type="project" value="InterPro"/>
</dbReference>
<keyword evidence="3" id="KW-0547">Nucleotide-binding</keyword>
<dbReference type="InterPro" id="IPR003439">
    <property type="entry name" value="ABC_transporter-like_ATP-bd"/>
</dbReference>